<gene>
    <name evidence="2" type="ORF">G0P99_19450</name>
</gene>
<dbReference type="EMBL" id="JAAGOX010000053">
    <property type="protein sequence ID" value="NDW47128.1"/>
    <property type="molecule type" value="Genomic_DNA"/>
</dbReference>
<dbReference type="RefSeq" id="WP_164132137.1">
    <property type="nucleotide sequence ID" value="NZ_JAAGOX010000053.1"/>
</dbReference>
<organism evidence="2">
    <name type="scientific">Ruegeria sp. PrR005</name>
    <dbReference type="NCBI Taxonomy" id="2706882"/>
    <lineage>
        <taxon>Bacteria</taxon>
        <taxon>Pseudomonadati</taxon>
        <taxon>Pseudomonadota</taxon>
        <taxon>Alphaproteobacteria</taxon>
        <taxon>Rhodobacterales</taxon>
        <taxon>Roseobacteraceae</taxon>
        <taxon>Ruegeria</taxon>
    </lineage>
</organism>
<keyword evidence="1" id="KW-0732">Signal</keyword>
<accession>A0A6B2NUM7</accession>
<feature type="chain" id="PRO_5039950515" evidence="1">
    <location>
        <begin position="21"/>
        <end position="63"/>
    </location>
</feature>
<proteinExistence type="predicted"/>
<dbReference type="AlphaFoldDB" id="A0A6B2NUM7"/>
<reference evidence="2" key="1">
    <citation type="submission" date="2020-02" db="EMBL/GenBank/DDBJ databases">
        <title>Delineation of the pyrene-degrading pathway in Roseobacter clade bacteria by genomic analysis.</title>
        <authorList>
            <person name="Zhou H."/>
            <person name="Wang H."/>
        </authorList>
    </citation>
    <scope>NUCLEOTIDE SEQUENCE</scope>
    <source>
        <strain evidence="2">PrR005</strain>
    </source>
</reference>
<comment type="caution">
    <text evidence="2">The sequence shown here is derived from an EMBL/GenBank/DDBJ whole genome shotgun (WGS) entry which is preliminary data.</text>
</comment>
<evidence type="ECO:0000313" key="2">
    <source>
        <dbReference type="EMBL" id="NDW47128.1"/>
    </source>
</evidence>
<sequence>MFRVLIQTVTFIAASSTFSAGVMTAAFYIVPSSIRAEAPHMPNSSLLTDTPMVAVSVKNDLAP</sequence>
<feature type="signal peptide" evidence="1">
    <location>
        <begin position="1"/>
        <end position="20"/>
    </location>
</feature>
<protein>
    <submittedName>
        <fullName evidence="2">Uncharacterized protein</fullName>
    </submittedName>
</protein>
<name>A0A6B2NUM7_9RHOB</name>
<evidence type="ECO:0000256" key="1">
    <source>
        <dbReference type="SAM" id="SignalP"/>
    </source>
</evidence>